<keyword evidence="4 5" id="KW-0472">Membrane</keyword>
<dbReference type="PROSITE" id="PS50850">
    <property type="entry name" value="MFS"/>
    <property type="match status" value="1"/>
</dbReference>
<feature type="transmembrane region" description="Helical" evidence="5">
    <location>
        <begin position="325"/>
        <end position="345"/>
    </location>
</feature>
<feature type="transmembrane region" description="Helical" evidence="5">
    <location>
        <begin position="250"/>
        <end position="273"/>
    </location>
</feature>
<organism evidence="7 8">
    <name type="scientific">Macrolepiota fuliginosa MF-IS2</name>
    <dbReference type="NCBI Taxonomy" id="1400762"/>
    <lineage>
        <taxon>Eukaryota</taxon>
        <taxon>Fungi</taxon>
        <taxon>Dikarya</taxon>
        <taxon>Basidiomycota</taxon>
        <taxon>Agaricomycotina</taxon>
        <taxon>Agaricomycetes</taxon>
        <taxon>Agaricomycetidae</taxon>
        <taxon>Agaricales</taxon>
        <taxon>Agaricineae</taxon>
        <taxon>Agaricaceae</taxon>
        <taxon>Macrolepiota</taxon>
    </lineage>
</organism>
<dbReference type="Proteomes" id="UP000807342">
    <property type="component" value="Unassembled WGS sequence"/>
</dbReference>
<dbReference type="InterPro" id="IPR005828">
    <property type="entry name" value="MFS_sugar_transport-like"/>
</dbReference>
<comment type="caution">
    <text evidence="7">The sequence shown here is derived from an EMBL/GenBank/DDBJ whole genome shotgun (WGS) entry which is preliminary data.</text>
</comment>
<accession>A0A9P5XBW4</accession>
<dbReference type="AlphaFoldDB" id="A0A9P5XBW4"/>
<reference evidence="7" key="1">
    <citation type="submission" date="2020-11" db="EMBL/GenBank/DDBJ databases">
        <authorList>
            <consortium name="DOE Joint Genome Institute"/>
            <person name="Ahrendt S."/>
            <person name="Riley R."/>
            <person name="Andreopoulos W."/>
            <person name="Labutti K."/>
            <person name="Pangilinan J."/>
            <person name="Ruiz-Duenas F.J."/>
            <person name="Barrasa J.M."/>
            <person name="Sanchez-Garcia M."/>
            <person name="Camarero S."/>
            <person name="Miyauchi S."/>
            <person name="Serrano A."/>
            <person name="Linde D."/>
            <person name="Babiker R."/>
            <person name="Drula E."/>
            <person name="Ayuso-Fernandez I."/>
            <person name="Pacheco R."/>
            <person name="Padilla G."/>
            <person name="Ferreira P."/>
            <person name="Barriuso J."/>
            <person name="Kellner H."/>
            <person name="Castanera R."/>
            <person name="Alfaro M."/>
            <person name="Ramirez L."/>
            <person name="Pisabarro A.G."/>
            <person name="Kuo A."/>
            <person name="Tritt A."/>
            <person name="Lipzen A."/>
            <person name="He G."/>
            <person name="Yan M."/>
            <person name="Ng V."/>
            <person name="Cullen D."/>
            <person name="Martin F."/>
            <person name="Rosso M.-N."/>
            <person name="Henrissat B."/>
            <person name="Hibbett D."/>
            <person name="Martinez A.T."/>
            <person name="Grigoriev I.V."/>
        </authorList>
    </citation>
    <scope>NUCLEOTIDE SEQUENCE</scope>
    <source>
        <strain evidence="7">MF-IS2</strain>
    </source>
</reference>
<dbReference type="InterPro" id="IPR005829">
    <property type="entry name" value="Sugar_transporter_CS"/>
</dbReference>
<feature type="transmembrane region" description="Helical" evidence="5">
    <location>
        <begin position="449"/>
        <end position="467"/>
    </location>
</feature>
<gene>
    <name evidence="7" type="ORF">P691DRAFT_775337</name>
</gene>
<keyword evidence="3 5" id="KW-1133">Transmembrane helix</keyword>
<feature type="transmembrane region" description="Helical" evidence="5">
    <location>
        <begin position="372"/>
        <end position="398"/>
    </location>
</feature>
<dbReference type="OrthoDB" id="2261376at2759"/>
<dbReference type="PROSITE" id="PS00216">
    <property type="entry name" value="SUGAR_TRANSPORT_1"/>
    <property type="match status" value="1"/>
</dbReference>
<feature type="transmembrane region" description="Helical" evidence="5">
    <location>
        <begin position="180"/>
        <end position="200"/>
    </location>
</feature>
<dbReference type="Pfam" id="PF00083">
    <property type="entry name" value="Sugar_tr"/>
    <property type="match status" value="2"/>
</dbReference>
<feature type="transmembrane region" description="Helical" evidence="5">
    <location>
        <begin position="410"/>
        <end position="429"/>
    </location>
</feature>
<evidence type="ECO:0000256" key="4">
    <source>
        <dbReference type="ARBA" id="ARBA00023136"/>
    </source>
</evidence>
<comment type="subcellular location">
    <subcellularLocation>
        <location evidence="1">Membrane</location>
        <topology evidence="1">Multi-pass membrane protein</topology>
    </subcellularLocation>
</comment>
<dbReference type="InterPro" id="IPR020846">
    <property type="entry name" value="MFS_dom"/>
</dbReference>
<keyword evidence="2 5" id="KW-0812">Transmembrane</keyword>
<proteinExistence type="predicted"/>
<dbReference type="SUPFAM" id="SSF103473">
    <property type="entry name" value="MFS general substrate transporter"/>
    <property type="match status" value="1"/>
</dbReference>
<feature type="transmembrane region" description="Helical" evidence="5">
    <location>
        <begin position="206"/>
        <end position="229"/>
    </location>
</feature>
<dbReference type="PANTHER" id="PTHR23508">
    <property type="entry name" value="CARBOXYLIC ACID TRANSPORTER PROTEIN HOMOLOG"/>
    <property type="match status" value="1"/>
</dbReference>
<dbReference type="InterPro" id="IPR036259">
    <property type="entry name" value="MFS_trans_sf"/>
</dbReference>
<evidence type="ECO:0000256" key="2">
    <source>
        <dbReference type="ARBA" id="ARBA00022692"/>
    </source>
</evidence>
<feature type="transmembrane region" description="Helical" evidence="5">
    <location>
        <begin position="59"/>
        <end position="84"/>
    </location>
</feature>
<dbReference type="GO" id="GO:0046943">
    <property type="term" value="F:carboxylic acid transmembrane transporter activity"/>
    <property type="evidence" value="ECO:0007669"/>
    <property type="project" value="TreeGrafter"/>
</dbReference>
<sequence>MRTFKDRLKGVSLIFACGTALFSDGYSNGVINNVNTLLTRIYGSDRIEANNYGTTVRSLAFAGTVVGMLLFGTYNLDLPVYICITKGETGWLSDKIGRKFGMMAASGIVVVFALLSSASAGAHGSLSGMLAMLSTMRFLLGIGIGAEYPCGSVSAAEQSEESNIYKYSQHRWVALATNHMINWGFVLAAFVPLVLFWIFGNDHLRAIWRLSLGLGAVPAMLVFIWRLSMEEPIRYKKDSMKRAKIPYRLVFKRYWASLSAVSAIWFLFDFIVYPFDIYSTTILNNITGGNDSLAVIFGWNVVLNLVKIPGAMGGAFFLDYLGPRWTLISALLVQAVVGFLMSALYKPYVVYISLTFRLQLYPHYVHSLTKHIAAFTVVYGIFQSLGAAGPGNCTILLAAKTSSTAVRGQYYGVAAAVGKIGAFVGTWVFPPLIDAFGGPTSLRGNTGPFWVGSGLSLASAIIAFIWVKPLTHDGLIEEDRAFRAYLEANGYDTSKMGLEDETVESVEVFEGPKDDPFSAEHEKL</sequence>
<dbReference type="GO" id="GO:0005886">
    <property type="term" value="C:plasma membrane"/>
    <property type="evidence" value="ECO:0007669"/>
    <property type="project" value="TreeGrafter"/>
</dbReference>
<evidence type="ECO:0000259" key="6">
    <source>
        <dbReference type="PROSITE" id="PS50850"/>
    </source>
</evidence>
<dbReference type="EMBL" id="MU151158">
    <property type="protein sequence ID" value="KAF9448518.1"/>
    <property type="molecule type" value="Genomic_DNA"/>
</dbReference>
<evidence type="ECO:0000313" key="7">
    <source>
        <dbReference type="EMBL" id="KAF9448518.1"/>
    </source>
</evidence>
<feature type="domain" description="Major facilitator superfamily (MFS) profile" evidence="6">
    <location>
        <begin position="13"/>
        <end position="471"/>
    </location>
</feature>
<feature type="transmembrane region" description="Helical" evidence="5">
    <location>
        <begin position="96"/>
        <end position="115"/>
    </location>
</feature>
<evidence type="ECO:0000256" key="3">
    <source>
        <dbReference type="ARBA" id="ARBA00022989"/>
    </source>
</evidence>
<evidence type="ECO:0000256" key="1">
    <source>
        <dbReference type="ARBA" id="ARBA00004141"/>
    </source>
</evidence>
<evidence type="ECO:0000256" key="5">
    <source>
        <dbReference type="SAM" id="Phobius"/>
    </source>
</evidence>
<protein>
    <submittedName>
        <fullName evidence="7">Metabolite transporter</fullName>
    </submittedName>
</protein>
<dbReference type="Gene3D" id="1.20.1250.20">
    <property type="entry name" value="MFS general substrate transporter like domains"/>
    <property type="match status" value="1"/>
</dbReference>
<name>A0A9P5XBW4_9AGAR</name>
<evidence type="ECO:0000313" key="8">
    <source>
        <dbReference type="Proteomes" id="UP000807342"/>
    </source>
</evidence>
<feature type="transmembrane region" description="Helical" evidence="5">
    <location>
        <begin position="293"/>
        <end position="318"/>
    </location>
</feature>
<keyword evidence="8" id="KW-1185">Reference proteome</keyword>
<dbReference type="PANTHER" id="PTHR23508:SF10">
    <property type="entry name" value="CARBOXYLIC ACID TRANSPORTER PROTEIN HOMOLOG"/>
    <property type="match status" value="1"/>
</dbReference>